<dbReference type="InterPro" id="IPR002059">
    <property type="entry name" value="CSP_DNA-bd"/>
</dbReference>
<feature type="domain" description="CSD" evidence="1">
    <location>
        <begin position="9"/>
        <end position="58"/>
    </location>
</feature>
<dbReference type="AlphaFoldDB" id="A0ABD1Y990"/>
<evidence type="ECO:0000259" key="1">
    <source>
        <dbReference type="Pfam" id="PF00313"/>
    </source>
</evidence>
<protein>
    <recommendedName>
        <fullName evidence="1">CSD domain-containing protein</fullName>
    </recommendedName>
</protein>
<dbReference type="Pfam" id="PF00313">
    <property type="entry name" value="CSD"/>
    <property type="match status" value="1"/>
</dbReference>
<dbReference type="EMBL" id="JBHFFA010000006">
    <property type="protein sequence ID" value="KAL2623120.1"/>
    <property type="molecule type" value="Genomic_DNA"/>
</dbReference>
<proteinExistence type="predicted"/>
<comment type="caution">
    <text evidence="2">The sequence shown here is derived from an EMBL/GenBank/DDBJ whole genome shotgun (WGS) entry which is preliminary data.</text>
</comment>
<accession>A0ABD1Y990</accession>
<dbReference type="CDD" id="cd04458">
    <property type="entry name" value="CSP_CDS"/>
    <property type="match status" value="1"/>
</dbReference>
<name>A0ABD1Y990_9MARC</name>
<sequence>MDDKRMKRTGRVSMYRRPDGYGIITPDDGGREIFFHGKDCCKRRICEPGQQVSFFNERTKHTAFLAAHVHAMVARGTTWWSCSTHLCPCSSLRMESPSVTQARSLRACGICGEIGHNFYMCPARGAGMIVIGHRVPTKSPPVPRPPSKKAI</sequence>
<dbReference type="SUPFAM" id="SSF50249">
    <property type="entry name" value="Nucleic acid-binding proteins"/>
    <property type="match status" value="1"/>
</dbReference>
<dbReference type="InterPro" id="IPR012340">
    <property type="entry name" value="NA-bd_OB-fold"/>
</dbReference>
<dbReference type="Gene3D" id="2.40.50.140">
    <property type="entry name" value="Nucleic acid-binding proteins"/>
    <property type="match status" value="1"/>
</dbReference>
<evidence type="ECO:0000313" key="3">
    <source>
        <dbReference type="Proteomes" id="UP001605036"/>
    </source>
</evidence>
<evidence type="ECO:0000313" key="2">
    <source>
        <dbReference type="EMBL" id="KAL2623120.1"/>
    </source>
</evidence>
<reference evidence="2 3" key="1">
    <citation type="submission" date="2024-09" db="EMBL/GenBank/DDBJ databases">
        <title>Chromosome-scale assembly of Riccia fluitans.</title>
        <authorList>
            <person name="Paukszto L."/>
            <person name="Sawicki J."/>
            <person name="Karawczyk K."/>
            <person name="Piernik-Szablinska J."/>
            <person name="Szczecinska M."/>
            <person name="Mazdziarz M."/>
        </authorList>
    </citation>
    <scope>NUCLEOTIDE SEQUENCE [LARGE SCALE GENOMIC DNA]</scope>
    <source>
        <strain evidence="2">Rf_01</strain>
        <tissue evidence="2">Aerial parts of the thallus</tissue>
    </source>
</reference>
<dbReference type="Proteomes" id="UP001605036">
    <property type="component" value="Unassembled WGS sequence"/>
</dbReference>
<gene>
    <name evidence="2" type="ORF">R1flu_003325</name>
</gene>
<organism evidence="2 3">
    <name type="scientific">Riccia fluitans</name>
    <dbReference type="NCBI Taxonomy" id="41844"/>
    <lineage>
        <taxon>Eukaryota</taxon>
        <taxon>Viridiplantae</taxon>
        <taxon>Streptophyta</taxon>
        <taxon>Embryophyta</taxon>
        <taxon>Marchantiophyta</taxon>
        <taxon>Marchantiopsida</taxon>
        <taxon>Marchantiidae</taxon>
        <taxon>Marchantiales</taxon>
        <taxon>Ricciaceae</taxon>
        <taxon>Riccia</taxon>
    </lineage>
</organism>
<keyword evidence="3" id="KW-1185">Reference proteome</keyword>